<evidence type="ECO:0000256" key="1">
    <source>
        <dbReference type="SAM" id="Phobius"/>
    </source>
</evidence>
<reference evidence="3 4" key="1">
    <citation type="submission" date="2015-12" db="EMBL/GenBank/DDBJ databases">
        <authorList>
            <person name="Shamseldin A."/>
            <person name="Moawad H."/>
            <person name="Abd El-Rahim W.M."/>
            <person name="Sadowsky M.J."/>
        </authorList>
    </citation>
    <scope>NUCLEOTIDE SEQUENCE [LARGE SCALE GENOMIC DNA]</scope>
    <source>
        <strain evidence="3 4">WF1</strain>
    </source>
</reference>
<comment type="caution">
    <text evidence="3">The sequence shown here is derived from an EMBL/GenBank/DDBJ whole genome shotgun (WGS) entry which is preliminary data.</text>
</comment>
<feature type="transmembrane region" description="Helical" evidence="1">
    <location>
        <begin position="65"/>
        <end position="84"/>
    </location>
</feature>
<gene>
    <name evidence="3" type="ORF">AU255_15190</name>
</gene>
<keyword evidence="1" id="KW-0472">Membrane</keyword>
<accession>A0A1V8M232</accession>
<keyword evidence="1" id="KW-0812">Transmembrane</keyword>
<dbReference type="RefSeq" id="WP_080523809.1">
    <property type="nucleotide sequence ID" value="NZ_LPUF01000003.1"/>
</dbReference>
<dbReference type="OrthoDB" id="129082at2"/>
<dbReference type="Pfam" id="PF03779">
    <property type="entry name" value="SPW"/>
    <property type="match status" value="1"/>
</dbReference>
<protein>
    <recommendedName>
        <fullName evidence="2">SPW repeat-containing integral membrane domain-containing protein</fullName>
    </recommendedName>
</protein>
<evidence type="ECO:0000313" key="4">
    <source>
        <dbReference type="Proteomes" id="UP000191980"/>
    </source>
</evidence>
<organism evidence="3 4">
    <name type="scientific">Methyloprofundus sedimenti</name>
    <dbReference type="NCBI Taxonomy" id="1420851"/>
    <lineage>
        <taxon>Bacteria</taxon>
        <taxon>Pseudomonadati</taxon>
        <taxon>Pseudomonadota</taxon>
        <taxon>Gammaproteobacteria</taxon>
        <taxon>Methylococcales</taxon>
        <taxon>Methylococcaceae</taxon>
        <taxon>Methyloprofundus</taxon>
    </lineage>
</organism>
<feature type="transmembrane region" description="Helical" evidence="1">
    <location>
        <begin position="35"/>
        <end position="53"/>
    </location>
</feature>
<proteinExistence type="predicted"/>
<evidence type="ECO:0000259" key="2">
    <source>
        <dbReference type="Pfam" id="PF03779"/>
    </source>
</evidence>
<feature type="domain" description="SPW repeat-containing integral membrane" evidence="2">
    <location>
        <begin position="9"/>
        <end position="105"/>
    </location>
</feature>
<dbReference type="Proteomes" id="UP000191980">
    <property type="component" value="Unassembled WGS sequence"/>
</dbReference>
<keyword evidence="4" id="KW-1185">Reference proteome</keyword>
<dbReference type="AlphaFoldDB" id="A0A1V8M232"/>
<evidence type="ECO:0000313" key="3">
    <source>
        <dbReference type="EMBL" id="OQK15568.1"/>
    </source>
</evidence>
<sequence>MKIINAKTHGILDYAIVAIFALAPTILNLSEGPMLLAYLLAIVHLSMTLLTDFSMGVAKIIPLKLHGTIEFIVGIAIPIAPFVLGFEGVALYFYLITGIAIFIIGNMTDYQEQS</sequence>
<dbReference type="InterPro" id="IPR005530">
    <property type="entry name" value="SPW"/>
</dbReference>
<dbReference type="STRING" id="1420851.AU255_15190"/>
<name>A0A1V8M232_9GAMM</name>
<keyword evidence="1" id="KW-1133">Transmembrane helix</keyword>
<feature type="transmembrane region" description="Helical" evidence="1">
    <location>
        <begin position="12"/>
        <end position="29"/>
    </location>
</feature>
<dbReference type="EMBL" id="LPUF01000003">
    <property type="protein sequence ID" value="OQK15568.1"/>
    <property type="molecule type" value="Genomic_DNA"/>
</dbReference>